<evidence type="ECO:0000313" key="2">
    <source>
        <dbReference type="Proteomes" id="UP000220353"/>
    </source>
</evidence>
<name>A0A2A6M6C7_RHIFR</name>
<comment type="caution">
    <text evidence="1">The sequence shown here is derived from an EMBL/GenBank/DDBJ whole genome shotgun (WGS) entry which is preliminary data.</text>
</comment>
<dbReference type="EMBL" id="NWTC01000001">
    <property type="protein sequence ID" value="PDT50354.1"/>
    <property type="molecule type" value="Genomic_DNA"/>
</dbReference>
<organism evidence="1 2">
    <name type="scientific">Rhizobium fredii</name>
    <name type="common">Sinorhizobium fredii</name>
    <dbReference type="NCBI Taxonomy" id="380"/>
    <lineage>
        <taxon>Bacteria</taxon>
        <taxon>Pseudomonadati</taxon>
        <taxon>Pseudomonadota</taxon>
        <taxon>Alphaproteobacteria</taxon>
        <taxon>Hyphomicrobiales</taxon>
        <taxon>Rhizobiaceae</taxon>
        <taxon>Sinorhizobium/Ensifer group</taxon>
        <taxon>Sinorhizobium</taxon>
    </lineage>
</organism>
<dbReference type="RefSeq" id="WP_042775577.1">
    <property type="nucleotide sequence ID" value="NZ_NWTC01000001.1"/>
</dbReference>
<dbReference type="AlphaFoldDB" id="A0A2A6M6C7"/>
<protein>
    <submittedName>
        <fullName evidence="1">Uncharacterized protein</fullName>
    </submittedName>
</protein>
<evidence type="ECO:0000313" key="1">
    <source>
        <dbReference type="EMBL" id="PDT50354.1"/>
    </source>
</evidence>
<sequence>MTYLEEDVERAIQLFMAEEALSRDDALRCIVRDWLAGHGYLHAAEPGLDELRAGENGEKPLGGA</sequence>
<reference evidence="1 2" key="1">
    <citation type="submission" date="2017-09" db="EMBL/GenBank/DDBJ databases">
        <title>Comparative genomics of rhizobia isolated from Phaseolus vulgaris in China.</title>
        <authorList>
            <person name="Tong W."/>
        </authorList>
    </citation>
    <scope>NUCLEOTIDE SEQUENCE [LARGE SCALE GENOMIC DNA]</scope>
    <source>
        <strain evidence="1 2">PCH1</strain>
    </source>
</reference>
<accession>A0A2A6M6C7</accession>
<proteinExistence type="predicted"/>
<dbReference type="Proteomes" id="UP000220353">
    <property type="component" value="Unassembled WGS sequence"/>
</dbReference>
<gene>
    <name evidence="1" type="ORF">CO661_01535</name>
</gene>